<dbReference type="STRING" id="398767.Glov_0903"/>
<dbReference type="PROSITE" id="PS00198">
    <property type="entry name" value="4FE4S_FER_1"/>
    <property type="match status" value="1"/>
</dbReference>
<dbReference type="GO" id="GO:0016491">
    <property type="term" value="F:oxidoreductase activity"/>
    <property type="evidence" value="ECO:0007669"/>
    <property type="project" value="UniProtKB-KW"/>
</dbReference>
<keyword evidence="3" id="KW-0560">Oxidoreductase</keyword>
<evidence type="ECO:0000256" key="3">
    <source>
        <dbReference type="ARBA" id="ARBA00023002"/>
    </source>
</evidence>
<evidence type="ECO:0000313" key="7">
    <source>
        <dbReference type="EMBL" id="ACD94626.1"/>
    </source>
</evidence>
<reference evidence="7 8" key="1">
    <citation type="submission" date="2008-05" db="EMBL/GenBank/DDBJ databases">
        <title>Complete sequence of chromosome of Geobacter lovleyi SZ.</title>
        <authorList>
            <consortium name="US DOE Joint Genome Institute"/>
            <person name="Lucas S."/>
            <person name="Copeland A."/>
            <person name="Lapidus A."/>
            <person name="Glavina del Rio T."/>
            <person name="Dalin E."/>
            <person name="Tice H."/>
            <person name="Bruce D."/>
            <person name="Goodwin L."/>
            <person name="Pitluck S."/>
            <person name="Chertkov O."/>
            <person name="Meincke L."/>
            <person name="Brettin T."/>
            <person name="Detter J.C."/>
            <person name="Han C."/>
            <person name="Tapia R."/>
            <person name="Kuske C.R."/>
            <person name="Schmutz J."/>
            <person name="Larimer F."/>
            <person name="Land M."/>
            <person name="Hauser L."/>
            <person name="Kyrpides N."/>
            <person name="Mikhailova N."/>
            <person name="Sung Y."/>
            <person name="Fletcher K.E."/>
            <person name="Ritalahti K.M."/>
            <person name="Loeffler F.E."/>
            <person name="Richardson P."/>
        </authorList>
    </citation>
    <scope>NUCLEOTIDE SEQUENCE [LARGE SCALE GENOMIC DNA]</scope>
    <source>
        <strain evidence="8">ATCC BAA-1151 / DSM 17278 / SZ</strain>
    </source>
</reference>
<dbReference type="RefSeq" id="WP_012468978.1">
    <property type="nucleotide sequence ID" value="NC_010814.1"/>
</dbReference>
<dbReference type="AlphaFoldDB" id="B3E5F5"/>
<protein>
    <recommendedName>
        <fullName evidence="6">Cysteine-rich domain-containing protein</fullName>
    </recommendedName>
</protein>
<dbReference type="GO" id="GO:0005886">
    <property type="term" value="C:plasma membrane"/>
    <property type="evidence" value="ECO:0007669"/>
    <property type="project" value="TreeGrafter"/>
</dbReference>
<sequence>MHETNYPAILEHCNGCGICRDSCQLLRESGCTPFEMARQGVTLSEALSCSFCDACAAICPEKLSTGALCAARRREGVDSGEFEVDAFRYLFPDRPNNLMGMYRQHHGIDYSDLASRANTGTCFFPGCTLMTYSPGLTREVFSRLQKSVQCRAIWTDCCGKLLEQLGLHGRLQLFQDRLRTYAHEHEIKRIITACPGCYYDLAKVFQSCDVIIQTVYETLDFKKAPGSTQLGCTVHDSCPDRFSGLFGSQVRTALQQQGVATPEMQHFGKTTICCGSGGQLSHFRPDFVDELVDQRQAEFIQTGANSMVAYCLSCVLKYDSMPNDLPVTHALNLLLDLEPDYQGAKQRAISMFDGPEGEQRWAAIMAD</sequence>
<dbReference type="GO" id="GO:0051539">
    <property type="term" value="F:4 iron, 4 sulfur cluster binding"/>
    <property type="evidence" value="ECO:0007669"/>
    <property type="project" value="UniProtKB-KW"/>
</dbReference>
<dbReference type="Proteomes" id="UP000002420">
    <property type="component" value="Chromosome"/>
</dbReference>
<evidence type="ECO:0000313" key="8">
    <source>
        <dbReference type="Proteomes" id="UP000002420"/>
    </source>
</evidence>
<evidence type="ECO:0000256" key="1">
    <source>
        <dbReference type="ARBA" id="ARBA00022485"/>
    </source>
</evidence>
<dbReference type="InterPro" id="IPR051460">
    <property type="entry name" value="HdrC_iron-sulfur_subunit"/>
</dbReference>
<dbReference type="Pfam" id="PF02754">
    <property type="entry name" value="CCG"/>
    <property type="match status" value="2"/>
</dbReference>
<name>B3E5F5_TRIL1</name>
<keyword evidence="1" id="KW-0004">4Fe-4S</keyword>
<keyword evidence="4" id="KW-0408">Iron</keyword>
<dbReference type="InterPro" id="IPR004017">
    <property type="entry name" value="Cys_rich_dom"/>
</dbReference>
<dbReference type="eggNOG" id="COG0247">
    <property type="taxonomic scope" value="Bacteria"/>
</dbReference>
<evidence type="ECO:0000256" key="4">
    <source>
        <dbReference type="ARBA" id="ARBA00023004"/>
    </source>
</evidence>
<dbReference type="SUPFAM" id="SSF54862">
    <property type="entry name" value="4Fe-4S ferredoxins"/>
    <property type="match status" value="1"/>
</dbReference>
<gene>
    <name evidence="7" type="ordered locus">Glov_0903</name>
</gene>
<feature type="domain" description="Cysteine-rich" evidence="6">
    <location>
        <begin position="123"/>
        <end position="201"/>
    </location>
</feature>
<dbReference type="PANTHER" id="PTHR43255">
    <property type="entry name" value="IRON-SULFUR-BINDING OXIDOREDUCTASE FADF-RELATED-RELATED"/>
    <property type="match status" value="1"/>
</dbReference>
<evidence type="ECO:0000259" key="6">
    <source>
        <dbReference type="Pfam" id="PF02754"/>
    </source>
</evidence>
<dbReference type="GO" id="GO:0046872">
    <property type="term" value="F:metal ion binding"/>
    <property type="evidence" value="ECO:0007669"/>
    <property type="project" value="UniProtKB-KW"/>
</dbReference>
<dbReference type="OrthoDB" id="9803192at2"/>
<evidence type="ECO:0000256" key="5">
    <source>
        <dbReference type="ARBA" id="ARBA00023014"/>
    </source>
</evidence>
<dbReference type="PANTHER" id="PTHR43255:SF1">
    <property type="entry name" value="IRON-SULFUR-BINDING OXIDOREDUCTASE FADF-RELATED"/>
    <property type="match status" value="1"/>
</dbReference>
<keyword evidence="2" id="KW-0479">Metal-binding</keyword>
<dbReference type="KEGG" id="glo:Glov_0903"/>
<dbReference type="InterPro" id="IPR017900">
    <property type="entry name" value="4Fe4S_Fe_S_CS"/>
</dbReference>
<dbReference type="EMBL" id="CP001089">
    <property type="protein sequence ID" value="ACD94626.1"/>
    <property type="molecule type" value="Genomic_DNA"/>
</dbReference>
<keyword evidence="5" id="KW-0411">Iron-sulfur</keyword>
<feature type="domain" description="Cysteine-rich" evidence="6">
    <location>
        <begin position="233"/>
        <end position="316"/>
    </location>
</feature>
<proteinExistence type="predicted"/>
<evidence type="ECO:0000256" key="2">
    <source>
        <dbReference type="ARBA" id="ARBA00022723"/>
    </source>
</evidence>
<keyword evidence="8" id="KW-1185">Reference proteome</keyword>
<dbReference type="HOGENOM" id="CLU_023081_3_0_7"/>
<accession>B3E5F5</accession>
<organism evidence="7 8">
    <name type="scientific">Trichlorobacter lovleyi (strain ATCC BAA-1151 / DSM 17278 / SZ)</name>
    <name type="common">Geobacter lovleyi</name>
    <dbReference type="NCBI Taxonomy" id="398767"/>
    <lineage>
        <taxon>Bacteria</taxon>
        <taxon>Pseudomonadati</taxon>
        <taxon>Thermodesulfobacteriota</taxon>
        <taxon>Desulfuromonadia</taxon>
        <taxon>Geobacterales</taxon>
        <taxon>Geobacteraceae</taxon>
        <taxon>Trichlorobacter</taxon>
    </lineage>
</organism>